<reference evidence="2 3" key="1">
    <citation type="submission" date="2018-12" db="EMBL/GenBank/DDBJ databases">
        <authorList>
            <person name="Grouzdev D.S."/>
            <person name="Krutkina M.S."/>
        </authorList>
    </citation>
    <scope>NUCLEOTIDE SEQUENCE [LARGE SCALE GENOMIC DNA]</scope>
    <source>
        <strain evidence="2 3">RmlP026</strain>
    </source>
</reference>
<dbReference type="PROSITE" id="PS51318">
    <property type="entry name" value="TAT"/>
    <property type="match status" value="1"/>
</dbReference>
<keyword evidence="1" id="KW-0732">Signal</keyword>
<dbReference type="Proteomes" id="UP000290759">
    <property type="component" value="Unassembled WGS sequence"/>
</dbReference>
<dbReference type="AlphaFoldDB" id="A0A4Q2U2X2"/>
<feature type="signal peptide" evidence="1">
    <location>
        <begin position="1"/>
        <end position="23"/>
    </location>
</feature>
<dbReference type="InterPro" id="IPR006311">
    <property type="entry name" value="TAT_signal"/>
</dbReference>
<keyword evidence="3" id="KW-1185">Reference proteome</keyword>
<proteinExistence type="predicted"/>
<sequence length="228" mass="24671">MSAVLTRRGLALAGAAALGTAVAGIPASAAAEPGNNWLDPDAELLSLIERHPVVLAACVQAEDEAERLGGMALGSYPPQPKVLNWLPSDFPRTSYGRGASDPVGDTEDRRYLSRGVEWLRRGKFVAQWTEEAEARRREIVEAHDRWHAECGEVDVRTGYAAAKQAKRAAVLVLREVESEIGETEARTLPGLRAKALWVAAHIVGDTYADEDLGETFARQVARFGEVAT</sequence>
<accession>A0A4Q2U2X2</accession>
<dbReference type="EMBL" id="QYBB01000063">
    <property type="protein sequence ID" value="RYC29217.1"/>
    <property type="molecule type" value="Genomic_DNA"/>
</dbReference>
<dbReference type="RefSeq" id="WP_129229719.1">
    <property type="nucleotide sequence ID" value="NZ_QYBB01000063.1"/>
</dbReference>
<evidence type="ECO:0000313" key="2">
    <source>
        <dbReference type="EMBL" id="RYC29217.1"/>
    </source>
</evidence>
<name>A0A4Q2U2X2_9HYPH</name>
<evidence type="ECO:0000256" key="1">
    <source>
        <dbReference type="SAM" id="SignalP"/>
    </source>
</evidence>
<feature type="chain" id="PRO_5020518115" evidence="1">
    <location>
        <begin position="24"/>
        <end position="228"/>
    </location>
</feature>
<organism evidence="2 3">
    <name type="scientific">Lichenibacterium minor</name>
    <dbReference type="NCBI Taxonomy" id="2316528"/>
    <lineage>
        <taxon>Bacteria</taxon>
        <taxon>Pseudomonadati</taxon>
        <taxon>Pseudomonadota</taxon>
        <taxon>Alphaproteobacteria</taxon>
        <taxon>Hyphomicrobiales</taxon>
        <taxon>Lichenihabitantaceae</taxon>
        <taxon>Lichenibacterium</taxon>
    </lineage>
</organism>
<gene>
    <name evidence="2" type="ORF">D3273_25195</name>
</gene>
<protein>
    <submittedName>
        <fullName evidence="2">Uncharacterized protein</fullName>
    </submittedName>
</protein>
<reference evidence="2 3" key="2">
    <citation type="submission" date="2019-02" db="EMBL/GenBank/DDBJ databases">
        <title>'Lichenibacterium ramalinii' gen. nov. sp. nov., 'Lichenibacterium minor' gen. nov. sp. nov.</title>
        <authorList>
            <person name="Pankratov T."/>
        </authorList>
    </citation>
    <scope>NUCLEOTIDE SEQUENCE [LARGE SCALE GENOMIC DNA]</scope>
    <source>
        <strain evidence="2 3">RmlP026</strain>
    </source>
</reference>
<evidence type="ECO:0000313" key="3">
    <source>
        <dbReference type="Proteomes" id="UP000290759"/>
    </source>
</evidence>
<comment type="caution">
    <text evidence="2">The sequence shown here is derived from an EMBL/GenBank/DDBJ whole genome shotgun (WGS) entry which is preliminary data.</text>
</comment>